<keyword evidence="2 7" id="KW-0441">Lipid A biosynthesis</keyword>
<dbReference type="EC" id="2.3.1.191" evidence="7"/>
<dbReference type="PROSITE" id="PS00101">
    <property type="entry name" value="HEXAPEP_TRANSFERASES"/>
    <property type="match status" value="2"/>
</dbReference>
<proteinExistence type="inferred from homology"/>
<keyword evidence="1 7" id="KW-0444">Lipid biosynthesis</keyword>
<dbReference type="RefSeq" id="WP_035247431.1">
    <property type="nucleotide sequence ID" value="NZ_AQQY01000001.1"/>
</dbReference>
<dbReference type="InterPro" id="IPR056729">
    <property type="entry name" value="GMPPB_C"/>
</dbReference>
<dbReference type="GO" id="GO:0009245">
    <property type="term" value="P:lipid A biosynthetic process"/>
    <property type="evidence" value="ECO:0007669"/>
    <property type="project" value="UniProtKB-UniRule"/>
</dbReference>
<dbReference type="NCBIfam" id="NF002060">
    <property type="entry name" value="PRK00892.1"/>
    <property type="match status" value="1"/>
</dbReference>
<comment type="caution">
    <text evidence="9">The sequence shown here is derived from an EMBL/GenBank/DDBJ whole genome shotgun (WGS) entry which is preliminary data.</text>
</comment>
<dbReference type="Pfam" id="PF00132">
    <property type="entry name" value="Hexapep"/>
    <property type="match status" value="1"/>
</dbReference>
<dbReference type="CDD" id="cd03352">
    <property type="entry name" value="LbH_LpxD"/>
    <property type="match status" value="1"/>
</dbReference>
<dbReference type="InterPro" id="IPR001451">
    <property type="entry name" value="Hexapep"/>
</dbReference>
<comment type="function">
    <text evidence="7">Catalyzes the N-acylation of UDP-3-O-acylglucosamine using 3-hydroxyacyl-ACP as the acyl donor. Is involved in the biosynthesis of lipid A, a phosphorylated glycolipid that anchors the lipopolysaccharide to the outer membrane of the cell.</text>
</comment>
<comment type="similarity">
    <text evidence="7">Belongs to the transferase hexapeptide repeat family. LpxD subfamily.</text>
</comment>
<dbReference type="HAMAP" id="MF_00523">
    <property type="entry name" value="LpxD"/>
    <property type="match status" value="1"/>
</dbReference>
<dbReference type="eggNOG" id="COG1044">
    <property type="taxonomic scope" value="Bacteria"/>
</dbReference>
<comment type="pathway">
    <text evidence="7">Bacterial outer membrane biogenesis; LPS lipid A biosynthesis.</text>
</comment>
<dbReference type="Gene3D" id="3.40.1390.10">
    <property type="entry name" value="MurE/MurF, N-terminal domain"/>
    <property type="match status" value="1"/>
</dbReference>
<dbReference type="UniPathway" id="UPA00973"/>
<dbReference type="PANTHER" id="PTHR43378">
    <property type="entry name" value="UDP-3-O-ACYLGLUCOSAMINE N-ACYLTRANSFERASE"/>
    <property type="match status" value="1"/>
</dbReference>
<dbReference type="SUPFAM" id="SSF51161">
    <property type="entry name" value="Trimeric LpxA-like enzymes"/>
    <property type="match status" value="1"/>
</dbReference>
<evidence type="ECO:0000259" key="8">
    <source>
        <dbReference type="Pfam" id="PF25087"/>
    </source>
</evidence>
<evidence type="ECO:0000313" key="9">
    <source>
        <dbReference type="EMBL" id="KCV83534.1"/>
    </source>
</evidence>
<dbReference type="GO" id="GO:0016020">
    <property type="term" value="C:membrane"/>
    <property type="evidence" value="ECO:0007669"/>
    <property type="project" value="GOC"/>
</dbReference>
<protein>
    <recommendedName>
        <fullName evidence="7">UDP-3-O-acylglucosamine N-acyltransferase</fullName>
        <ecNumber evidence="7">2.3.1.191</ecNumber>
    </recommendedName>
</protein>
<evidence type="ECO:0000256" key="1">
    <source>
        <dbReference type="ARBA" id="ARBA00022516"/>
    </source>
</evidence>
<keyword evidence="4 7" id="KW-0677">Repeat</keyword>
<feature type="domain" description="Mannose-1-phosphate guanyltransferase C-terminal" evidence="8">
    <location>
        <begin position="102"/>
        <end position="174"/>
    </location>
</feature>
<dbReference type="NCBIfam" id="TIGR01853">
    <property type="entry name" value="lipid_A_lpxD"/>
    <property type="match status" value="1"/>
</dbReference>
<dbReference type="AlphaFoldDB" id="A0A058ZPK8"/>
<comment type="catalytic activity">
    <reaction evidence="7">
        <text>a UDP-3-O-[(3R)-3-hydroxyacyl]-alpha-D-glucosamine + a (3R)-hydroxyacyl-[ACP] = a UDP-2-N,3-O-bis[(3R)-3-hydroxyacyl]-alpha-D-glucosamine + holo-[ACP] + H(+)</text>
        <dbReference type="Rhea" id="RHEA:53836"/>
        <dbReference type="Rhea" id="RHEA-COMP:9685"/>
        <dbReference type="Rhea" id="RHEA-COMP:9945"/>
        <dbReference type="ChEBI" id="CHEBI:15378"/>
        <dbReference type="ChEBI" id="CHEBI:64479"/>
        <dbReference type="ChEBI" id="CHEBI:78827"/>
        <dbReference type="ChEBI" id="CHEBI:137740"/>
        <dbReference type="ChEBI" id="CHEBI:137748"/>
        <dbReference type="EC" id="2.3.1.191"/>
    </reaction>
</comment>
<dbReference type="GO" id="GO:0103118">
    <property type="term" value="F:UDP-3-O-[(3R)-3-hydroxyacyl]-glucosamine N-acyltransferase activity"/>
    <property type="evidence" value="ECO:0007669"/>
    <property type="project" value="UniProtKB-EC"/>
</dbReference>
<evidence type="ECO:0000256" key="4">
    <source>
        <dbReference type="ARBA" id="ARBA00022737"/>
    </source>
</evidence>
<gene>
    <name evidence="7" type="primary">lpxD</name>
    <name evidence="9" type="ORF">ATO10_02200</name>
</gene>
<evidence type="ECO:0000256" key="2">
    <source>
        <dbReference type="ARBA" id="ARBA00022556"/>
    </source>
</evidence>
<dbReference type="InterPro" id="IPR018357">
    <property type="entry name" value="Hexapep_transf_CS"/>
</dbReference>
<feature type="active site" description="Proton acceptor" evidence="7">
    <location>
        <position position="258"/>
    </location>
</feature>
<evidence type="ECO:0000256" key="5">
    <source>
        <dbReference type="ARBA" id="ARBA00023098"/>
    </source>
</evidence>
<dbReference type="InterPro" id="IPR007691">
    <property type="entry name" value="LpxD"/>
</dbReference>
<dbReference type="InterPro" id="IPR011004">
    <property type="entry name" value="Trimer_LpxA-like_sf"/>
</dbReference>
<keyword evidence="10" id="KW-1185">Reference proteome</keyword>
<organism evidence="9 10">
    <name type="scientific">Actibacterium atlanticum</name>
    <dbReference type="NCBI Taxonomy" id="1461693"/>
    <lineage>
        <taxon>Bacteria</taxon>
        <taxon>Pseudomonadati</taxon>
        <taxon>Pseudomonadota</taxon>
        <taxon>Alphaproteobacteria</taxon>
        <taxon>Rhodobacterales</taxon>
        <taxon>Roseobacteraceae</taxon>
        <taxon>Actibacterium</taxon>
    </lineage>
</organism>
<dbReference type="PANTHER" id="PTHR43378:SF2">
    <property type="entry name" value="UDP-3-O-ACYLGLUCOSAMINE N-ACYLTRANSFERASE 1, MITOCHONDRIAL-RELATED"/>
    <property type="match status" value="1"/>
</dbReference>
<dbReference type="OrthoDB" id="9784739at2"/>
<comment type="subunit">
    <text evidence="7">Homotrimer.</text>
</comment>
<evidence type="ECO:0000313" key="10">
    <source>
        <dbReference type="Proteomes" id="UP000024836"/>
    </source>
</evidence>
<dbReference type="STRING" id="1461693.ATO10_02200"/>
<accession>A0A058ZPK8</accession>
<dbReference type="Pfam" id="PF25087">
    <property type="entry name" value="GMPPB_C"/>
    <property type="match status" value="1"/>
</dbReference>
<keyword evidence="5 7" id="KW-0443">Lipid metabolism</keyword>
<reference evidence="9 10" key="1">
    <citation type="submission" date="2013-04" db="EMBL/GenBank/DDBJ databases">
        <title>Shimia sp. 22II-S11-Z10 Genome Sequencing.</title>
        <authorList>
            <person name="Lai Q."/>
            <person name="Li G."/>
            <person name="Shao Z."/>
        </authorList>
    </citation>
    <scope>NUCLEOTIDE SEQUENCE [LARGE SCALE GENOMIC DNA]</scope>
    <source>
        <strain evidence="10">22II-S11-Z10</strain>
    </source>
</reference>
<dbReference type="PATRIC" id="fig|1461693.3.peg.456"/>
<keyword evidence="3 7" id="KW-0808">Transferase</keyword>
<sequence>MAHTIEQIATALGAKAEGRLDLTFSRISEPADADKDALALAMAPKYAEDLPKGGARAAVLWEGADWQAMGLEAAIFAPRPRYAMAGLTKVLDPGPEIAAGIHPTAVIDDTAQIGAGAAIGPFVVIGPRARIGENVRLAAHVSVAEDAVLGDDCLLMQGVVVAARVRIGDRFIAHPGACVGADGMSFVTPEKSTVEQVRENLGQTVAVEQSWVRIHSLGSVQIGNDVELGANSAIDKGTIRDTQVGDGTKIDNLVHLAHNVVVGRDCLFAAQVGIAGSTTLGDRVVLGGKVGVSDNVKIGSDVVAGGGTNILSNVPAGRAVMGYPATKMETHIEMYKGLRRLPRLLSQVADLQKAVSKLSEKD</sequence>
<evidence type="ECO:0000256" key="3">
    <source>
        <dbReference type="ARBA" id="ARBA00022679"/>
    </source>
</evidence>
<dbReference type="Gene3D" id="2.160.10.10">
    <property type="entry name" value="Hexapeptide repeat proteins"/>
    <property type="match status" value="1"/>
</dbReference>
<name>A0A058ZPK8_9RHOB</name>
<dbReference type="Proteomes" id="UP000024836">
    <property type="component" value="Unassembled WGS sequence"/>
</dbReference>
<evidence type="ECO:0000256" key="7">
    <source>
        <dbReference type="HAMAP-Rule" id="MF_00523"/>
    </source>
</evidence>
<dbReference type="GO" id="GO:0016410">
    <property type="term" value="F:N-acyltransferase activity"/>
    <property type="evidence" value="ECO:0007669"/>
    <property type="project" value="InterPro"/>
</dbReference>
<evidence type="ECO:0000256" key="6">
    <source>
        <dbReference type="ARBA" id="ARBA00023315"/>
    </source>
</evidence>
<dbReference type="EMBL" id="AQQY01000001">
    <property type="protein sequence ID" value="KCV83534.1"/>
    <property type="molecule type" value="Genomic_DNA"/>
</dbReference>
<keyword evidence="6 7" id="KW-0012">Acyltransferase</keyword>